<comment type="caution">
    <text evidence="13">The sequence shown here is derived from an EMBL/GenBank/DDBJ whole genome shotgun (WGS) entry which is preliminary data.</text>
</comment>
<keyword evidence="6" id="KW-0156">Chromatin regulator</keyword>
<comment type="similarity">
    <text evidence="2">Belongs to the WD repeat HIR1 family.</text>
</comment>
<keyword evidence="5" id="KW-0227">DNA damage</keyword>
<proteinExistence type="inferred from homology"/>
<dbReference type="InterPro" id="IPR001680">
    <property type="entry name" value="WD40_rpt"/>
</dbReference>
<keyword evidence="3 9" id="KW-0853">WD repeat</keyword>
<evidence type="ECO:0000256" key="4">
    <source>
        <dbReference type="ARBA" id="ARBA00022737"/>
    </source>
</evidence>
<dbReference type="PROSITE" id="PS00678">
    <property type="entry name" value="WD_REPEATS_1"/>
    <property type="match status" value="1"/>
</dbReference>
<dbReference type="InterPro" id="IPR055410">
    <property type="entry name" value="Beta-prop_CAF1B_HIR1"/>
</dbReference>
<dbReference type="PROSITE" id="PS50294">
    <property type="entry name" value="WD_REPEATS_REGION"/>
    <property type="match status" value="2"/>
</dbReference>
<dbReference type="InterPro" id="IPR015943">
    <property type="entry name" value="WD40/YVTN_repeat-like_dom_sf"/>
</dbReference>
<dbReference type="Proteomes" id="UP000682733">
    <property type="component" value="Unassembled WGS sequence"/>
</dbReference>
<comment type="subcellular location">
    <subcellularLocation>
        <location evidence="1">Nucleus</location>
    </subcellularLocation>
</comment>
<feature type="domain" description="CAF1B/HIR1 beta-propeller" evidence="11">
    <location>
        <begin position="73"/>
        <end position="240"/>
    </location>
</feature>
<feature type="domain" description="CAF1B/HIR1 beta-propeller" evidence="11">
    <location>
        <begin position="357"/>
        <end position="466"/>
    </location>
</feature>
<keyword evidence="7" id="KW-0234">DNA repair</keyword>
<dbReference type="SMART" id="SM00320">
    <property type="entry name" value="WD40"/>
    <property type="match status" value="5"/>
</dbReference>
<dbReference type="GO" id="GO:0005634">
    <property type="term" value="C:nucleus"/>
    <property type="evidence" value="ECO:0007669"/>
    <property type="project" value="UniProtKB-SubCell"/>
</dbReference>
<dbReference type="AlphaFoldDB" id="A0A8S2KXZ4"/>
<evidence type="ECO:0000313" key="12">
    <source>
        <dbReference type="EMBL" id="CAF1107813.1"/>
    </source>
</evidence>
<dbReference type="Gene3D" id="2.130.10.10">
    <property type="entry name" value="YVTN repeat-like/Quinoprotein amine dehydrogenase"/>
    <property type="match status" value="2"/>
</dbReference>
<evidence type="ECO:0000313" key="14">
    <source>
        <dbReference type="Proteomes" id="UP000682733"/>
    </source>
</evidence>
<gene>
    <name evidence="12" type="ORF">OVA965_LOCUS19612</name>
    <name evidence="13" type="ORF">TMI583_LOCUS19716</name>
</gene>
<dbReference type="Proteomes" id="UP000677228">
    <property type="component" value="Unassembled WGS sequence"/>
</dbReference>
<dbReference type="GO" id="GO:0006335">
    <property type="term" value="P:DNA replication-dependent chromatin assembly"/>
    <property type="evidence" value="ECO:0007669"/>
    <property type="project" value="InterPro"/>
</dbReference>
<reference evidence="13" key="1">
    <citation type="submission" date="2021-02" db="EMBL/GenBank/DDBJ databases">
        <authorList>
            <person name="Nowell W R."/>
        </authorList>
    </citation>
    <scope>NUCLEOTIDE SEQUENCE</scope>
</reference>
<dbReference type="PANTHER" id="PTHR15271:SF4">
    <property type="entry name" value="CHROMATIN ASSEMBLY FACTOR 1 SUBUNIT B"/>
    <property type="match status" value="1"/>
</dbReference>
<feature type="compositionally biased region" description="Basic and acidic residues" evidence="10">
    <location>
        <begin position="330"/>
        <end position="345"/>
    </location>
</feature>
<dbReference type="GO" id="GO:0006334">
    <property type="term" value="P:nucleosome assembly"/>
    <property type="evidence" value="ECO:0007669"/>
    <property type="project" value="TreeGrafter"/>
</dbReference>
<evidence type="ECO:0000256" key="1">
    <source>
        <dbReference type="ARBA" id="ARBA00004123"/>
    </source>
</evidence>
<evidence type="ECO:0000256" key="5">
    <source>
        <dbReference type="ARBA" id="ARBA00022763"/>
    </source>
</evidence>
<evidence type="ECO:0000256" key="7">
    <source>
        <dbReference type="ARBA" id="ARBA00023204"/>
    </source>
</evidence>
<dbReference type="EMBL" id="CAJNOK010010159">
    <property type="protein sequence ID" value="CAF1107813.1"/>
    <property type="molecule type" value="Genomic_DNA"/>
</dbReference>
<dbReference type="Pfam" id="PF24105">
    <property type="entry name" value="Beta-prop_CAF1B_HIR1"/>
    <property type="match status" value="2"/>
</dbReference>
<evidence type="ECO:0000313" key="13">
    <source>
        <dbReference type="EMBL" id="CAF3873047.1"/>
    </source>
</evidence>
<evidence type="ECO:0000256" key="9">
    <source>
        <dbReference type="PROSITE-ProRule" id="PRU00221"/>
    </source>
</evidence>
<sequence length="498" mass="55630">MNVSVPQISWHFCDPLYTCSIHPTNSSRLVTGGTRGTIYLWLLDTSQALPIPLTIPSATTTELPQQQQQQQPWQPKIELISSLKGHKQSVNVIRWNSDGQYLASGSDDSLIYVWKYTGDIKSTSEQQQGVNGLGWNDDVELLSKEKWTNYIVLHGHLEAVLDLQWSSNDEMILSGSFDKTAILWNVQQRQKLHLFSDIHGYVQGVCIHPFLKYFATLSTDKSLRIFNKKFTCVHNIRKLRGQFTSVTLPENEPPPTTTTAVGLKSPERDGTTKIPGTNSSNGQMLFLDENAPTFFRRANYLPDGSCLIVPAGCLDQTVINGLNNQNQTNDHQECQESTKERRSSSDQEPSPAVIGQVNCAYLFPTTFKDMNRPSNIIPCGDQEVIGVIVCNGLFTSVDNNGTYRQLFAVLTKSSILFFDNLSQEPFAYVKNIHLLTITDGSWSHDGRLFITCSEDGYCTVVTFTEECLAGSSGTSKYLTNTNEILQQMSQTTNANNKL</sequence>
<keyword evidence="8" id="KW-0539">Nucleus</keyword>
<evidence type="ECO:0000256" key="10">
    <source>
        <dbReference type="SAM" id="MobiDB-lite"/>
    </source>
</evidence>
<dbReference type="PROSITE" id="PS50082">
    <property type="entry name" value="WD_REPEATS_2"/>
    <property type="match status" value="2"/>
</dbReference>
<feature type="repeat" description="WD" evidence="9">
    <location>
        <begin position="83"/>
        <end position="115"/>
    </location>
</feature>
<evidence type="ECO:0000256" key="3">
    <source>
        <dbReference type="ARBA" id="ARBA00022574"/>
    </source>
</evidence>
<accession>A0A8S2KXZ4</accession>
<evidence type="ECO:0000256" key="6">
    <source>
        <dbReference type="ARBA" id="ARBA00022853"/>
    </source>
</evidence>
<dbReference type="InterPro" id="IPR019775">
    <property type="entry name" value="WD40_repeat_CS"/>
</dbReference>
<dbReference type="PANTHER" id="PTHR15271">
    <property type="entry name" value="CHROMATIN ASSEMBLY FACTOR 1 SUBUNIT B"/>
    <property type="match status" value="1"/>
</dbReference>
<organism evidence="13 14">
    <name type="scientific">Didymodactylos carnosus</name>
    <dbReference type="NCBI Taxonomy" id="1234261"/>
    <lineage>
        <taxon>Eukaryota</taxon>
        <taxon>Metazoa</taxon>
        <taxon>Spiralia</taxon>
        <taxon>Gnathifera</taxon>
        <taxon>Rotifera</taxon>
        <taxon>Eurotatoria</taxon>
        <taxon>Bdelloidea</taxon>
        <taxon>Philodinida</taxon>
        <taxon>Philodinidae</taxon>
        <taxon>Didymodactylos</taxon>
    </lineage>
</organism>
<keyword evidence="4" id="KW-0677">Repeat</keyword>
<evidence type="ECO:0000259" key="11">
    <source>
        <dbReference type="Pfam" id="PF24105"/>
    </source>
</evidence>
<dbReference type="GO" id="GO:0033186">
    <property type="term" value="C:CAF-1 complex"/>
    <property type="evidence" value="ECO:0007669"/>
    <property type="project" value="TreeGrafter"/>
</dbReference>
<protein>
    <recommendedName>
        <fullName evidence="11">CAF1B/HIR1 beta-propeller domain-containing protein</fullName>
    </recommendedName>
</protein>
<feature type="region of interest" description="Disordered" evidence="10">
    <location>
        <begin position="247"/>
        <end position="281"/>
    </location>
</feature>
<evidence type="ECO:0000256" key="8">
    <source>
        <dbReference type="ARBA" id="ARBA00023242"/>
    </source>
</evidence>
<dbReference type="SUPFAM" id="SSF50978">
    <property type="entry name" value="WD40 repeat-like"/>
    <property type="match status" value="1"/>
</dbReference>
<dbReference type="InterPro" id="IPR036322">
    <property type="entry name" value="WD40_repeat_dom_sf"/>
</dbReference>
<feature type="region of interest" description="Disordered" evidence="10">
    <location>
        <begin position="324"/>
        <end position="351"/>
    </location>
</feature>
<dbReference type="EMBL" id="CAJOBA010012002">
    <property type="protein sequence ID" value="CAF3873047.1"/>
    <property type="molecule type" value="Genomic_DNA"/>
</dbReference>
<name>A0A8S2KXZ4_9BILA</name>
<dbReference type="InterPro" id="IPR045145">
    <property type="entry name" value="PTHR15271"/>
</dbReference>
<dbReference type="GO" id="GO:0006281">
    <property type="term" value="P:DNA repair"/>
    <property type="evidence" value="ECO:0007669"/>
    <property type="project" value="UniProtKB-KW"/>
</dbReference>
<feature type="repeat" description="WD" evidence="9">
    <location>
        <begin position="153"/>
        <end position="194"/>
    </location>
</feature>
<evidence type="ECO:0000256" key="2">
    <source>
        <dbReference type="ARBA" id="ARBA00007306"/>
    </source>
</evidence>